<dbReference type="SMART" id="SM01360">
    <property type="entry name" value="A2M"/>
    <property type="match status" value="1"/>
</dbReference>
<evidence type="ECO:0000259" key="4">
    <source>
        <dbReference type="SMART" id="SM01359"/>
    </source>
</evidence>
<evidence type="ECO:0000259" key="5">
    <source>
        <dbReference type="SMART" id="SM01360"/>
    </source>
</evidence>
<gene>
    <name evidence="6" type="ORF">VVAX_00873</name>
</gene>
<dbReference type="InterPro" id="IPR021868">
    <property type="entry name" value="Alpha_2_Macroglob_MG3"/>
</dbReference>
<evidence type="ECO:0000256" key="2">
    <source>
        <dbReference type="SAM" id="MobiDB-lite"/>
    </source>
</evidence>
<dbReference type="Pfam" id="PF17973">
    <property type="entry name" value="bMG10"/>
    <property type="match status" value="1"/>
</dbReference>
<sequence length="1903" mass="205507">MAAERKKNKTFPLTGSRALWWLPALAAALVAAPPLHAAGVLAVSPQGEARDVRQVSVRFDADMVPLGQSDGAEPATLRCSPQVPEGRARWIGPRTWAFEFAKDVRGGTRCNVVFKPGLRTLAGEAVTAPPTASFVAGPYGFFASYPMEGAEVAPDQVFFLGHHDPQPTDDPQALAAGFACEQRDGDKVLRQPAVAVTGAALAAAVRATAPGVFALALRCAQPLPEGSQFRLSQAAVGNAEPKRFNYSVRPRFTARISCTVLDHPAGQQACDPRQPVVLSFSGDVAAARAGTFRLVDASGEERPFDVVDSWRRNEFRQLQVSPAQNGFGEGTRFTVRLPQDFRDVLGRPLANASEFPKTVEFARLPPYLGVANPLAVMPWQAGRSDAMAAFAVRRVEKSLPLRQWRLGGEMGEGIEAYAIELLQGQQEGRWPTDQLNARAGAPRTSTLETSGDAMEFVGVPLAAPGLHVVRADSAAFARYIDTRPPPPNQSPNQPRDTTPRQRYAVVQATNLNPGASFSNGGASVIWVTAFDSAKPVAGADVAVYSCNRELLWRGRTDAQGLARPDEALRGKLACNYNPPTSLAPRFGGGNNSPWVVVRAGDDMALMQVSAGWSGFYGGRAAQGVRAHTVLDRTLFKAGETVSMQHVVRQLESRGFALPPAGTLDIEIRYGWSDKVHSASVPLGADGSASNQWTIPVAARLGGYTVTVSQGGRQLTSTQFQVEEFRTPVFDSELRARATWERDAQLAVVDARLAYFAGGAAANLPVTMQQGWTRAVQGPRPGYTFYEETVDASMASPAAIAPQSARLDAAGKTQVRLKVPPLERPMLLRTELKFQDPNGETQTVGTGTMLWPDRMKLGLRLRAKDRDRPQAVEGIALDDRDQPLADEPVTVRVKPVTRDWNGGRQRLTDLGPEVEVCSTRTDAQGQWSCEWQLPAAQGQQQPSELWLFDASAASLKHSRAIVRTGMLQYRWSLGWQEAAARTALQLENGPSFGPGETAVIVARPERLPASLLLTTEREGVIAASVHPIVAMAQRIELPIAAQHAPNVHLSARYVYPLQGAGKDEPVASTQRADVPVRPDAWTLSVGVRPTAAVARPKTPVPMEVAVRDAAGQPVAGARVTLVAVDQALLALKPNDTWSLAKVMFAARGNAVTSTALDARLMRRVETGPQPQHKPYDEADRGAFGAVPAPAPAAAAAMMRAGKPDVPDEAPPRSDLSSLILWRTDLRTDAQGIARATVPLNDALTQFRIVAIASAGEALFGQGETTLTSTQPLQIFSGMPELLRADDAIAQKLSLRNTGASAMAVVLKAEASVEPGSEWSGARDVVPADALAARGLKIERRVQLAPGQTQEVLWPVAVPAGAGMLRWRIGAQGGEERDALEVAQRVVPALTATVRQSTLLSVADAGAVPVVQPRDAVPLTGGVRVSLQSSLVDAALAESMRWMAQYPYMCLEQQSSRFVSLDDRAGWDRLMAELPKYVDGNGLARFFPEASLGGSEMLTMQLLDLAQAKGWPVPEAQRARMLDALDALLQGRLAAQDWAPRNYLEPQQLAAQATLAEHGRAKIVVRPRALDALSAQSLVDWSRTLMAMPADAERDAALNEAGAQLRSRFDVQGTRLRWRDESAQHWWWFMWSGDSTAARMALLAQKWAETDAAWKADAPLITQGLVGRQDAGRWGTTTGNAWSTVALRRFQQQFEAGPVDGVTRAALGRTTREAAWADAKVPDMLLPWPGQGAQGTLQLRHEGSGKPWATISTLAAVRNTQPVANGLVVRRTVTPVEQKRKGQWSVGDVYRVRLDLESTAEQTWVVVRDAVPSGASQLGRGLGRESTLAQRGERSAGWAWPSHIERATDSYRAFFRYLPRGSWSVEYSVRLNNAGEFRLPPVRAEAMYAPEVFGEGTAQTMTVKP</sequence>
<dbReference type="InterPro" id="IPR011625">
    <property type="entry name" value="A2M_N_BRD"/>
</dbReference>
<feature type="region of interest" description="Disordered" evidence="2">
    <location>
        <begin position="480"/>
        <end position="499"/>
    </location>
</feature>
<dbReference type="InterPro" id="IPR002890">
    <property type="entry name" value="MG2"/>
</dbReference>
<dbReference type="Gene3D" id="2.60.40.1930">
    <property type="match status" value="1"/>
</dbReference>
<dbReference type="Pfam" id="PF01835">
    <property type="entry name" value="MG2"/>
    <property type="match status" value="1"/>
</dbReference>
<dbReference type="PANTHER" id="PTHR40094:SF1">
    <property type="entry name" value="UBIQUITIN DOMAIN-CONTAINING PROTEIN"/>
    <property type="match status" value="1"/>
</dbReference>
<dbReference type="Pfam" id="PF07703">
    <property type="entry name" value="A2M_BRD"/>
    <property type="match status" value="1"/>
</dbReference>
<dbReference type="Pfam" id="PF11974">
    <property type="entry name" value="bMG3"/>
    <property type="match status" value="1"/>
</dbReference>
<feature type="signal peptide" evidence="3">
    <location>
        <begin position="1"/>
        <end position="37"/>
    </location>
</feature>
<dbReference type="EMBL" id="LR743507">
    <property type="protein sequence ID" value="CAA2100695.1"/>
    <property type="molecule type" value="Genomic_DNA"/>
</dbReference>
<dbReference type="SMART" id="SM01359">
    <property type="entry name" value="A2M_N_2"/>
    <property type="match status" value="1"/>
</dbReference>
<organism evidence="6">
    <name type="scientific">Variovorax paradoxus</name>
    <dbReference type="NCBI Taxonomy" id="34073"/>
    <lineage>
        <taxon>Bacteria</taxon>
        <taxon>Pseudomonadati</taxon>
        <taxon>Pseudomonadota</taxon>
        <taxon>Betaproteobacteria</taxon>
        <taxon>Burkholderiales</taxon>
        <taxon>Comamonadaceae</taxon>
        <taxon>Variovorax</taxon>
    </lineage>
</organism>
<accession>A0A679INK3</accession>
<evidence type="ECO:0000256" key="1">
    <source>
        <dbReference type="ARBA" id="ARBA00010556"/>
    </source>
</evidence>
<evidence type="ECO:0000256" key="3">
    <source>
        <dbReference type="SAM" id="SignalP"/>
    </source>
</evidence>
<dbReference type="RefSeq" id="WP_339088602.1">
    <property type="nucleotide sequence ID" value="NZ_LR743507.1"/>
</dbReference>
<evidence type="ECO:0000313" key="6">
    <source>
        <dbReference type="EMBL" id="CAA2100695.1"/>
    </source>
</evidence>
<reference evidence="6" key="1">
    <citation type="submission" date="2019-12" db="EMBL/GenBank/DDBJ databases">
        <authorList>
            <person name="Cremers G."/>
        </authorList>
    </citation>
    <scope>NUCLEOTIDE SEQUENCE</scope>
    <source>
        <strain evidence="6">Vvax</strain>
    </source>
</reference>
<proteinExistence type="inferred from homology"/>
<dbReference type="InterPro" id="IPR001599">
    <property type="entry name" value="Macroglobln_a2"/>
</dbReference>
<name>A0A679INK3_VARPD</name>
<dbReference type="InterPro" id="IPR041246">
    <property type="entry name" value="Bact_MG10"/>
</dbReference>
<dbReference type="Pfam" id="PF00207">
    <property type="entry name" value="A2M"/>
    <property type="match status" value="1"/>
</dbReference>
<dbReference type="PANTHER" id="PTHR40094">
    <property type="entry name" value="ALPHA-2-MACROGLOBULIN HOMOLOG"/>
    <property type="match status" value="1"/>
</dbReference>
<feature type="domain" description="Alpha-2-macroglobulin bait region" evidence="4">
    <location>
        <begin position="983"/>
        <end position="1130"/>
    </location>
</feature>
<keyword evidence="3" id="KW-0732">Signal</keyword>
<feature type="domain" description="Alpha-2-macroglobulin" evidence="5">
    <location>
        <begin position="1217"/>
        <end position="1307"/>
    </location>
</feature>
<dbReference type="InterPro" id="IPR051802">
    <property type="entry name" value="YfhM-like"/>
</dbReference>
<evidence type="ECO:0008006" key="7">
    <source>
        <dbReference type="Google" id="ProtNLM"/>
    </source>
</evidence>
<dbReference type="GO" id="GO:0004866">
    <property type="term" value="F:endopeptidase inhibitor activity"/>
    <property type="evidence" value="ECO:0007669"/>
    <property type="project" value="InterPro"/>
</dbReference>
<feature type="chain" id="PRO_5025397674" description="Alpha-2-macroglobulin" evidence="3">
    <location>
        <begin position="38"/>
        <end position="1903"/>
    </location>
</feature>
<comment type="similarity">
    <text evidence="1">Belongs to the protease inhibitor I39 (alpha-2-macroglobulin) family. Bacterial alpha-2-macroglobulin subfamily.</text>
</comment>
<protein>
    <recommendedName>
        <fullName evidence="7">Alpha-2-macroglobulin</fullName>
    </recommendedName>
</protein>